<sequence length="424" mass="46891">MPRSVGNAQLKAARQYAGYASQQALADALNRAAPGLGLGHMAISVRQVRRWESERPPWPHADHQRLLTHVLQSPIDQLGFTPPWETAAATPTRGPHPSARAGNHNANSAFPLPKGNDSVQPDTISVDFAAITTAYRRLYWTVQSAQLHSAVLEHGRLGTQLLAETTGLARRQLAASLAEALMLVGRIEFFDMRQPQEADATFVRALQAAGEANDPLLGSAILAHAAFVPGWNGKREESAERMRAARTYARRAMVSNEFLAWLDAVEAECETRCGHTREALAVIARAEVTLQSPAAAHSPDWFNWFSPTRLSAFKGNVQLKAGHLPQARETLLHVLRELSATDSKQRTVVLGDLAAVDAAESKPRDACERLEEALDQLALTWYAVGMDRIRDVRRALQPWAHEKFVQQLDDRLYEWRTTLSALQH</sequence>
<reference evidence="1" key="1">
    <citation type="submission" date="2021-01" db="EMBL/GenBank/DDBJ databases">
        <title>Whole genome shotgun sequence of Sphaerisporangium rufum NBRC 109079.</title>
        <authorList>
            <person name="Komaki H."/>
            <person name="Tamura T."/>
        </authorList>
    </citation>
    <scope>NUCLEOTIDE SEQUENCE</scope>
    <source>
        <strain evidence="1">NBRC 109079</strain>
    </source>
</reference>
<dbReference type="InterPro" id="IPR011990">
    <property type="entry name" value="TPR-like_helical_dom_sf"/>
</dbReference>
<organism evidence="1 2">
    <name type="scientific">Sphaerisporangium rufum</name>
    <dbReference type="NCBI Taxonomy" id="1381558"/>
    <lineage>
        <taxon>Bacteria</taxon>
        <taxon>Bacillati</taxon>
        <taxon>Actinomycetota</taxon>
        <taxon>Actinomycetes</taxon>
        <taxon>Streptosporangiales</taxon>
        <taxon>Streptosporangiaceae</taxon>
        <taxon>Sphaerisporangium</taxon>
    </lineage>
</organism>
<accession>A0A919R0H0</accession>
<dbReference type="Gene3D" id="1.25.40.10">
    <property type="entry name" value="Tetratricopeptide repeat domain"/>
    <property type="match status" value="1"/>
</dbReference>
<gene>
    <name evidence="1" type="ORF">Sru01_11320</name>
</gene>
<comment type="caution">
    <text evidence="1">The sequence shown here is derived from an EMBL/GenBank/DDBJ whole genome shotgun (WGS) entry which is preliminary data.</text>
</comment>
<evidence type="ECO:0000313" key="1">
    <source>
        <dbReference type="EMBL" id="GII76150.1"/>
    </source>
</evidence>
<proteinExistence type="predicted"/>
<dbReference type="AlphaFoldDB" id="A0A919R0H0"/>
<name>A0A919R0H0_9ACTN</name>
<evidence type="ECO:0000313" key="2">
    <source>
        <dbReference type="Proteomes" id="UP000655287"/>
    </source>
</evidence>
<keyword evidence="2" id="KW-1185">Reference proteome</keyword>
<evidence type="ECO:0008006" key="3">
    <source>
        <dbReference type="Google" id="ProtNLM"/>
    </source>
</evidence>
<protein>
    <recommendedName>
        <fullName evidence="3">Transcriptional regulator</fullName>
    </recommendedName>
</protein>
<dbReference type="RefSeq" id="WP_239136976.1">
    <property type="nucleotide sequence ID" value="NZ_BOOU01000014.1"/>
</dbReference>
<dbReference type="Proteomes" id="UP000655287">
    <property type="component" value="Unassembled WGS sequence"/>
</dbReference>
<dbReference type="EMBL" id="BOOU01000014">
    <property type="protein sequence ID" value="GII76150.1"/>
    <property type="molecule type" value="Genomic_DNA"/>
</dbReference>